<accession>A0ABY9FQ01</accession>
<proteinExistence type="predicted"/>
<evidence type="ECO:0000313" key="3">
    <source>
        <dbReference type="Proteomes" id="UP001236748"/>
    </source>
</evidence>
<evidence type="ECO:0000313" key="2">
    <source>
        <dbReference type="EMBL" id="WLH05374.1"/>
    </source>
</evidence>
<keyword evidence="3" id="KW-1185">Reference proteome</keyword>
<dbReference type="RefSeq" id="WP_305387604.1">
    <property type="nucleotide sequence ID" value="NZ_CP117450.1"/>
</dbReference>
<organism evidence="2 3">
    <name type="scientific">Pseudomonas lurida</name>
    <dbReference type="NCBI Taxonomy" id="244566"/>
    <lineage>
        <taxon>Bacteria</taxon>
        <taxon>Pseudomonadati</taxon>
        <taxon>Pseudomonadota</taxon>
        <taxon>Gammaproteobacteria</taxon>
        <taxon>Pseudomonadales</taxon>
        <taxon>Pseudomonadaceae</taxon>
        <taxon>Pseudomonas</taxon>
    </lineage>
</organism>
<dbReference type="Proteomes" id="UP001236748">
    <property type="component" value="Chromosome"/>
</dbReference>
<dbReference type="EMBL" id="CP117450">
    <property type="protein sequence ID" value="WLH05374.1"/>
    <property type="molecule type" value="Genomic_DNA"/>
</dbReference>
<feature type="coiled-coil region" evidence="1">
    <location>
        <begin position="18"/>
        <end position="117"/>
    </location>
</feature>
<sequence>MNDIDEDTSEWLGCPTPLEMYQHQCALLEDELIQTEAMLRKARANIAGLVQMNDLLATGKASAEAALKEAIERSSAVTNEEPDNVSFRPIDLVTGQRDELLRENQRLLGELRDLKESSAAALTRQAL</sequence>
<evidence type="ECO:0000256" key="1">
    <source>
        <dbReference type="SAM" id="Coils"/>
    </source>
</evidence>
<reference evidence="2 3" key="1">
    <citation type="submission" date="2023-02" db="EMBL/GenBank/DDBJ databases">
        <title>Evolution of Hrp T3SS in non-pathogenic Pseudomonas fluorescens.</title>
        <authorList>
            <person name="Liao K."/>
            <person name="Wei H."/>
            <person name="Gu Y."/>
        </authorList>
    </citation>
    <scope>NUCLEOTIDE SEQUENCE [LARGE SCALE GENOMIC DNA]</scope>
    <source>
        <strain evidence="2 3">FP2043</strain>
    </source>
</reference>
<protein>
    <submittedName>
        <fullName evidence="2">Uncharacterized protein</fullName>
    </submittedName>
</protein>
<gene>
    <name evidence="2" type="ORF">PSH67_21405</name>
</gene>
<keyword evidence="1" id="KW-0175">Coiled coil</keyword>
<name>A0ABY9FQ01_9PSED</name>